<evidence type="ECO:0000313" key="7">
    <source>
        <dbReference type="Proteomes" id="UP001259832"/>
    </source>
</evidence>
<dbReference type="SUPFAM" id="SSF53271">
    <property type="entry name" value="PRTase-like"/>
    <property type="match status" value="1"/>
</dbReference>
<dbReference type="AlphaFoldDB" id="A0AAD9GWA8"/>
<dbReference type="Pfam" id="PF00106">
    <property type="entry name" value="adh_short"/>
    <property type="match status" value="1"/>
</dbReference>
<dbReference type="SMART" id="SM00064">
    <property type="entry name" value="FYVE"/>
    <property type="match status" value="1"/>
</dbReference>
<gene>
    <name evidence="6" type="ORF">P3T76_002824</name>
</gene>
<accession>A0AAD9GWA8</accession>
<dbReference type="Pfam" id="PF13561">
    <property type="entry name" value="adh_short_C2"/>
    <property type="match status" value="1"/>
</dbReference>
<dbReference type="Gene3D" id="3.40.50.2020">
    <property type="match status" value="2"/>
</dbReference>
<dbReference type="SUPFAM" id="SSF51735">
    <property type="entry name" value="NAD(P)-binding Rossmann-fold domains"/>
    <property type="match status" value="1"/>
</dbReference>
<dbReference type="PANTHER" id="PTHR43544">
    <property type="entry name" value="SHORT-CHAIN DEHYDROGENASE/REDUCTASE"/>
    <property type="match status" value="1"/>
</dbReference>
<dbReference type="InterPro" id="IPR002347">
    <property type="entry name" value="SDR_fam"/>
</dbReference>
<sequence>MQEDVAMETTQEPQVPVVPAEEMPFTDEELATTYKVLQVLGKRKELLEQRNMRDMRKKLAPVSEYMEGRKFGGVGRKKYLEDKAIREEKRARHNQRKMHDRRHINSSTLRRERIAKLESLLQQGKSDDNALPMIADGVAGEDVCHSTKTLTNGPEPELQKLCTDDEQHAIDEKAAADKKEASELLGFRSCYTCKSRFDKIHHFYDQLCPRCAELNFSKRFQSADLRGKVALITGARVKIGFQAAVKLLLAGAAVIATTRFPKDAAERFAKHPEYETFKDRLQIFGIDFRDLVHLEQFCDFVISRYSRLDMIVHNACQTVRRPPTYYKPLVDKETKALEASTKEVQMLMNHQQEFESHVKSLALPASEAKDAVNAGGNVVMSSALKSQVPMIAGEDHPDDHAEAFPEGMVDVNGQQVDLRSRNSWLLRMGEVATPEVAEVFAINTLAPFIMNNRLVPLLEKSGKSEKKFIVNVSAMEGKFYRYKTPNHPHTNMAKAALNMMTRTCAEDLSKRSIYMTSVDTGWINDENPLAKAHAHAEAHNFQTPIDEIDAAARVLDPIFVGYTAEKPVFGKFLKDFHETECCFFLYSDWLKVCMQKITCKGHQYQIPVDTRVDNKKYGLAAESKVWCAAHPVLRHKLTKLRDERTDSRVFRQLLREVTFYLGYDATDDLETTPRKIKTPKGDHQGAELSTSVAIVPILRAGLGMVDPMLDLLPNATVHHIGMYRNKQSLLPVQYYNKLPKECNVDIAIILEPVIATGKQQSEQFRVPRLLTPLCAYFSLAGTILATLAVLKTWGVEKIKIVSTIASKQGLQEVCAKNPDVEIFLAAIDDGLTDDGYILPGLGDAGDREFQTAYRIHSEKVHTMTKEVATPPLLKTRSKDPLESSWRKHMSDGQWVPDVSVDTCMLCRTEFGFWIRRHHCRRCGAVVCDGCSGSRTKFIYKASS</sequence>
<dbReference type="Gene3D" id="3.30.40.10">
    <property type="entry name" value="Zinc/RING finger domain, C3HC4 (zinc finger)"/>
    <property type="match status" value="1"/>
</dbReference>
<dbReference type="GO" id="GO:0005737">
    <property type="term" value="C:cytoplasm"/>
    <property type="evidence" value="ECO:0007669"/>
    <property type="project" value="TreeGrafter"/>
</dbReference>
<dbReference type="PROSITE" id="PS50178">
    <property type="entry name" value="ZF_FYVE"/>
    <property type="match status" value="1"/>
</dbReference>
<evidence type="ECO:0000256" key="3">
    <source>
        <dbReference type="ARBA" id="ARBA00022833"/>
    </source>
</evidence>
<evidence type="ECO:0000256" key="4">
    <source>
        <dbReference type="PROSITE-ProRule" id="PRU00091"/>
    </source>
</evidence>
<keyword evidence="1" id="KW-0479">Metal-binding</keyword>
<keyword evidence="6" id="KW-0328">Glycosyltransferase</keyword>
<evidence type="ECO:0000256" key="1">
    <source>
        <dbReference type="ARBA" id="ARBA00022723"/>
    </source>
</evidence>
<dbReference type="GO" id="GO:0016757">
    <property type="term" value="F:glycosyltransferase activity"/>
    <property type="evidence" value="ECO:0007669"/>
    <property type="project" value="UniProtKB-KW"/>
</dbReference>
<comment type="caution">
    <text evidence="6">The sequence shown here is derived from an EMBL/GenBank/DDBJ whole genome shotgun (WGS) entry which is preliminary data.</text>
</comment>
<dbReference type="SUPFAM" id="SSF57903">
    <property type="entry name" value="FYVE/PHD zinc finger"/>
    <property type="match status" value="1"/>
</dbReference>
<evidence type="ECO:0000256" key="2">
    <source>
        <dbReference type="ARBA" id="ARBA00022771"/>
    </source>
</evidence>
<dbReference type="InterPro" id="IPR017455">
    <property type="entry name" value="Znf_FYVE-rel"/>
</dbReference>
<dbReference type="InterPro" id="IPR036291">
    <property type="entry name" value="NAD(P)-bd_dom_sf"/>
</dbReference>
<dbReference type="Pfam" id="PF01363">
    <property type="entry name" value="FYVE"/>
    <property type="match status" value="1"/>
</dbReference>
<dbReference type="Pfam" id="PF14681">
    <property type="entry name" value="UPRTase"/>
    <property type="match status" value="2"/>
</dbReference>
<keyword evidence="3" id="KW-0862">Zinc</keyword>
<dbReference type="Gene3D" id="3.40.50.720">
    <property type="entry name" value="NAD(P)-binding Rossmann-like Domain"/>
    <property type="match status" value="2"/>
</dbReference>
<dbReference type="NCBIfam" id="NF001097">
    <property type="entry name" value="PRK00129.1"/>
    <property type="match status" value="1"/>
</dbReference>
<dbReference type="InterPro" id="IPR000836">
    <property type="entry name" value="PRTase_dom"/>
</dbReference>
<keyword evidence="2 4" id="KW-0863">Zinc-finger</keyword>
<evidence type="ECO:0000313" key="6">
    <source>
        <dbReference type="EMBL" id="KAK1945776.1"/>
    </source>
</evidence>
<keyword evidence="7" id="KW-1185">Reference proteome</keyword>
<dbReference type="InterPro" id="IPR013083">
    <property type="entry name" value="Znf_RING/FYVE/PHD"/>
</dbReference>
<dbReference type="CDD" id="cd06223">
    <property type="entry name" value="PRTases_typeI"/>
    <property type="match status" value="1"/>
</dbReference>
<dbReference type="InterPro" id="IPR011011">
    <property type="entry name" value="Znf_FYVE_PHD"/>
</dbReference>
<name>A0AAD9GWA8_9STRA</name>
<dbReference type="PANTHER" id="PTHR43544:SF2">
    <property type="entry name" value="OXIDOREDUCTASE"/>
    <property type="match status" value="1"/>
</dbReference>
<reference evidence="6" key="1">
    <citation type="submission" date="2023-08" db="EMBL/GenBank/DDBJ databases">
        <title>Reference Genome Resource for the Citrus Pathogen Phytophthora citrophthora.</title>
        <authorList>
            <person name="Moller H."/>
            <person name="Coetzee B."/>
            <person name="Rose L.J."/>
            <person name="Van Niekerk J.M."/>
        </authorList>
    </citation>
    <scope>NUCLEOTIDE SEQUENCE</scope>
    <source>
        <strain evidence="6">STE-U-9442</strain>
    </source>
</reference>
<dbReference type="InterPro" id="IPR051468">
    <property type="entry name" value="Fungal_SecMetab_SDRs"/>
</dbReference>
<dbReference type="InterPro" id="IPR000306">
    <property type="entry name" value="Znf_FYVE"/>
</dbReference>
<feature type="domain" description="FYVE-type" evidence="5">
    <location>
        <begin position="897"/>
        <end position="943"/>
    </location>
</feature>
<protein>
    <submittedName>
        <fullName evidence="6">Uracil phosphoribosyltransferase</fullName>
    </submittedName>
</protein>
<dbReference type="GO" id="GO:0016491">
    <property type="term" value="F:oxidoreductase activity"/>
    <property type="evidence" value="ECO:0007669"/>
    <property type="project" value="TreeGrafter"/>
</dbReference>
<organism evidence="6 7">
    <name type="scientific">Phytophthora citrophthora</name>
    <dbReference type="NCBI Taxonomy" id="4793"/>
    <lineage>
        <taxon>Eukaryota</taxon>
        <taxon>Sar</taxon>
        <taxon>Stramenopiles</taxon>
        <taxon>Oomycota</taxon>
        <taxon>Peronosporomycetes</taxon>
        <taxon>Peronosporales</taxon>
        <taxon>Peronosporaceae</taxon>
        <taxon>Phytophthora</taxon>
    </lineage>
</organism>
<proteinExistence type="predicted"/>
<evidence type="ECO:0000259" key="5">
    <source>
        <dbReference type="PROSITE" id="PS50178"/>
    </source>
</evidence>
<dbReference type="EMBL" id="JASMQC010000004">
    <property type="protein sequence ID" value="KAK1945776.1"/>
    <property type="molecule type" value="Genomic_DNA"/>
</dbReference>
<dbReference type="InterPro" id="IPR029057">
    <property type="entry name" value="PRTase-like"/>
</dbReference>
<dbReference type="GO" id="GO:0008270">
    <property type="term" value="F:zinc ion binding"/>
    <property type="evidence" value="ECO:0007669"/>
    <property type="project" value="UniProtKB-KW"/>
</dbReference>
<keyword evidence="6" id="KW-0808">Transferase</keyword>
<dbReference type="Proteomes" id="UP001259832">
    <property type="component" value="Unassembled WGS sequence"/>
</dbReference>